<name>A0A7W6FVF0_9HYPH</name>
<accession>A0A7W6FVF0</accession>
<evidence type="ECO:0000313" key="3">
    <source>
        <dbReference type="EMBL" id="MBB3936750.1"/>
    </source>
</evidence>
<proteinExistence type="predicted"/>
<sequence>MLTASAFELSGQRVLIVEDEYFAAEALTTAVRAGGGEVVGPVASVDDALNVLEGGGPVDAAILDVNLAGDKVFPVAHALRRHGVPIVFVTGYDDWIIPQEYDDVPVFRKPADPDNVVRLLFERS</sequence>
<evidence type="ECO:0000256" key="1">
    <source>
        <dbReference type="PROSITE-ProRule" id="PRU00169"/>
    </source>
</evidence>
<dbReference type="Proteomes" id="UP000531216">
    <property type="component" value="Unassembled WGS sequence"/>
</dbReference>
<dbReference type="SMART" id="SM00448">
    <property type="entry name" value="REC"/>
    <property type="match status" value="1"/>
</dbReference>
<dbReference type="RefSeq" id="WP_090961974.1">
    <property type="nucleotide sequence ID" value="NZ_FOOA01000005.1"/>
</dbReference>
<feature type="domain" description="Response regulatory" evidence="2">
    <location>
        <begin position="13"/>
        <end position="124"/>
    </location>
</feature>
<feature type="modified residue" description="4-aspartylphosphate" evidence="1">
    <location>
        <position position="64"/>
    </location>
</feature>
<dbReference type="OrthoDB" id="582170at2"/>
<evidence type="ECO:0000259" key="2">
    <source>
        <dbReference type="PROSITE" id="PS50110"/>
    </source>
</evidence>
<gene>
    <name evidence="3" type="ORF">GGR05_002904</name>
</gene>
<protein>
    <submittedName>
        <fullName evidence="3">CheY-like chemotaxis protein</fullName>
    </submittedName>
</protein>
<keyword evidence="4" id="KW-1185">Reference proteome</keyword>
<dbReference type="GO" id="GO:0000160">
    <property type="term" value="P:phosphorelay signal transduction system"/>
    <property type="evidence" value="ECO:0007669"/>
    <property type="project" value="InterPro"/>
</dbReference>
<dbReference type="AlphaFoldDB" id="A0A7W6FVF0"/>
<dbReference type="InterPro" id="IPR011006">
    <property type="entry name" value="CheY-like_superfamily"/>
</dbReference>
<dbReference type="InterPro" id="IPR001789">
    <property type="entry name" value="Sig_transdc_resp-reg_receiver"/>
</dbReference>
<dbReference type="SUPFAM" id="SSF52172">
    <property type="entry name" value="CheY-like"/>
    <property type="match status" value="1"/>
</dbReference>
<comment type="caution">
    <text evidence="3">The sequence shown here is derived from an EMBL/GenBank/DDBJ whole genome shotgun (WGS) entry which is preliminary data.</text>
</comment>
<dbReference type="EMBL" id="JACIDO010000005">
    <property type="protein sequence ID" value="MBB3936750.1"/>
    <property type="molecule type" value="Genomic_DNA"/>
</dbReference>
<dbReference type="PROSITE" id="PS50110">
    <property type="entry name" value="RESPONSE_REGULATORY"/>
    <property type="match status" value="1"/>
</dbReference>
<keyword evidence="1" id="KW-0597">Phosphoprotein</keyword>
<dbReference type="Pfam" id="PF00072">
    <property type="entry name" value="Response_reg"/>
    <property type="match status" value="1"/>
</dbReference>
<reference evidence="3 4" key="1">
    <citation type="submission" date="2020-08" db="EMBL/GenBank/DDBJ databases">
        <title>Genomic Encyclopedia of Type Strains, Phase IV (KMG-IV): sequencing the most valuable type-strain genomes for metagenomic binning, comparative biology and taxonomic classification.</title>
        <authorList>
            <person name="Goeker M."/>
        </authorList>
    </citation>
    <scope>NUCLEOTIDE SEQUENCE [LARGE SCALE GENOMIC DNA]</scope>
    <source>
        <strain evidence="3 4">DSM 25024</strain>
    </source>
</reference>
<evidence type="ECO:0000313" key="4">
    <source>
        <dbReference type="Proteomes" id="UP000531216"/>
    </source>
</evidence>
<dbReference type="Gene3D" id="3.40.50.2300">
    <property type="match status" value="1"/>
</dbReference>
<organism evidence="3 4">
    <name type="scientific">Aureimonas phyllosphaerae</name>
    <dbReference type="NCBI Taxonomy" id="1166078"/>
    <lineage>
        <taxon>Bacteria</taxon>
        <taxon>Pseudomonadati</taxon>
        <taxon>Pseudomonadota</taxon>
        <taxon>Alphaproteobacteria</taxon>
        <taxon>Hyphomicrobiales</taxon>
        <taxon>Aurantimonadaceae</taxon>
        <taxon>Aureimonas</taxon>
    </lineage>
</organism>